<dbReference type="PANTHER" id="PTHR30365">
    <property type="entry name" value="CYTOCHROME D UBIQUINOL OXIDASE"/>
    <property type="match status" value="1"/>
</dbReference>
<dbReference type="Proteomes" id="UP000463857">
    <property type="component" value="Chromosome"/>
</dbReference>
<dbReference type="GO" id="GO:0009055">
    <property type="term" value="F:electron transfer activity"/>
    <property type="evidence" value="ECO:0007669"/>
    <property type="project" value="UniProtKB-UniRule"/>
</dbReference>
<dbReference type="PANTHER" id="PTHR30365:SF15">
    <property type="entry name" value="CYTOCHROME BD UBIQUINOL OXIDASE SUBUNIT 1"/>
    <property type="match status" value="1"/>
</dbReference>
<evidence type="ECO:0000256" key="3">
    <source>
        <dbReference type="ARBA" id="ARBA00022448"/>
    </source>
</evidence>
<keyword evidence="6 12" id="KW-0812">Transmembrane</keyword>
<dbReference type="GO" id="GO:0019646">
    <property type="term" value="P:aerobic electron transport chain"/>
    <property type="evidence" value="ECO:0007669"/>
    <property type="project" value="InterPro"/>
</dbReference>
<keyword evidence="8 12" id="KW-0249">Electron transport</keyword>
<comment type="similarity">
    <text evidence="2 12">Belongs to the cytochrome ubiquinol oxidase subunit 1 family.</text>
</comment>
<feature type="transmembrane region" description="Helical" evidence="12">
    <location>
        <begin position="91"/>
        <end position="117"/>
    </location>
</feature>
<proteinExistence type="inferred from homology"/>
<feature type="transmembrane region" description="Helical" evidence="12">
    <location>
        <begin position="53"/>
        <end position="71"/>
    </location>
</feature>
<accession>A0A7L4YQE9</accession>
<feature type="region of interest" description="Disordered" evidence="13">
    <location>
        <begin position="456"/>
        <end position="482"/>
    </location>
</feature>
<evidence type="ECO:0000256" key="5">
    <source>
        <dbReference type="ARBA" id="ARBA00022617"/>
    </source>
</evidence>
<evidence type="ECO:0000256" key="2">
    <source>
        <dbReference type="ARBA" id="ARBA00009819"/>
    </source>
</evidence>
<evidence type="ECO:0000256" key="9">
    <source>
        <dbReference type="ARBA" id="ARBA00022989"/>
    </source>
</evidence>
<dbReference type="GO" id="GO:0020037">
    <property type="term" value="F:heme binding"/>
    <property type="evidence" value="ECO:0007669"/>
    <property type="project" value="TreeGrafter"/>
</dbReference>
<keyword evidence="9 12" id="KW-1133">Transmembrane helix</keyword>
<dbReference type="GO" id="GO:0070069">
    <property type="term" value="C:cytochrome complex"/>
    <property type="evidence" value="ECO:0007669"/>
    <property type="project" value="UniProtKB-UniRule"/>
</dbReference>
<dbReference type="GO" id="GO:0046872">
    <property type="term" value="F:metal ion binding"/>
    <property type="evidence" value="ECO:0007669"/>
    <property type="project" value="UniProtKB-UniRule"/>
</dbReference>
<keyword evidence="7 12" id="KW-0479">Metal-binding</keyword>
<dbReference type="RefSeq" id="WP_159546523.1">
    <property type="nucleotide sequence ID" value="NZ_CP047156.1"/>
</dbReference>
<feature type="transmembrane region" description="Helical" evidence="12">
    <location>
        <begin position="404"/>
        <end position="430"/>
    </location>
</feature>
<evidence type="ECO:0000256" key="10">
    <source>
        <dbReference type="ARBA" id="ARBA00023004"/>
    </source>
</evidence>
<keyword evidence="11 12" id="KW-0472">Membrane</keyword>
<comment type="subcellular location">
    <subcellularLocation>
        <location evidence="1">Cell membrane</location>
        <topology evidence="1">Multi-pass membrane protein</topology>
    </subcellularLocation>
</comment>
<feature type="compositionally biased region" description="Acidic residues" evidence="13">
    <location>
        <begin position="465"/>
        <end position="474"/>
    </location>
</feature>
<feature type="transmembrane region" description="Helical" evidence="12">
    <location>
        <begin position="129"/>
        <end position="150"/>
    </location>
</feature>
<dbReference type="FunCoup" id="A0A7L4YQE9">
    <property type="interactions" value="82"/>
</dbReference>
<keyword evidence="10 12" id="KW-0408">Iron</keyword>
<dbReference type="InterPro" id="IPR002585">
    <property type="entry name" value="Cyt-d_ubiquinol_oxidase_su_1"/>
</dbReference>
<evidence type="ECO:0000256" key="13">
    <source>
        <dbReference type="SAM" id="MobiDB-lite"/>
    </source>
</evidence>
<feature type="transmembrane region" description="Helical" evidence="12">
    <location>
        <begin position="362"/>
        <end position="384"/>
    </location>
</feature>
<protein>
    <submittedName>
        <fullName evidence="14">Cytochrome ubiquinol oxidase subunit I</fullName>
    </submittedName>
</protein>
<feature type="transmembrane region" description="Helical" evidence="12">
    <location>
        <begin position="12"/>
        <end position="33"/>
    </location>
</feature>
<dbReference type="GO" id="GO:0005886">
    <property type="term" value="C:plasma membrane"/>
    <property type="evidence" value="ECO:0007669"/>
    <property type="project" value="UniProtKB-SubCell"/>
</dbReference>
<dbReference type="OrthoDB" id="9807042at2"/>
<keyword evidence="4 12" id="KW-1003">Cell membrane</keyword>
<keyword evidence="5 12" id="KW-0349">Heme</keyword>
<dbReference type="PIRSF" id="PIRSF006446">
    <property type="entry name" value="Cyt_quinol_oxidase_1"/>
    <property type="match status" value="1"/>
</dbReference>
<evidence type="ECO:0000256" key="1">
    <source>
        <dbReference type="ARBA" id="ARBA00004651"/>
    </source>
</evidence>
<keyword evidence="3 12" id="KW-0813">Transport</keyword>
<evidence type="ECO:0000256" key="12">
    <source>
        <dbReference type="PIRNR" id="PIRNR006446"/>
    </source>
</evidence>
<name>A0A7L4YQE9_9ACTN</name>
<evidence type="ECO:0000313" key="15">
    <source>
        <dbReference type="Proteomes" id="UP000463857"/>
    </source>
</evidence>
<dbReference type="AlphaFoldDB" id="A0A7L4YQE9"/>
<feature type="transmembrane region" description="Helical" evidence="12">
    <location>
        <begin position="218"/>
        <end position="236"/>
    </location>
</feature>
<feature type="transmembrane region" description="Helical" evidence="12">
    <location>
        <begin position="329"/>
        <end position="350"/>
    </location>
</feature>
<dbReference type="KEGG" id="eke:EK0264_14555"/>
<dbReference type="EMBL" id="CP047156">
    <property type="protein sequence ID" value="QHC01386.1"/>
    <property type="molecule type" value="Genomic_DNA"/>
</dbReference>
<evidence type="ECO:0000313" key="14">
    <source>
        <dbReference type="EMBL" id="QHC01386.1"/>
    </source>
</evidence>
<reference evidence="14 15" key="1">
    <citation type="journal article" date="2018" name="Int. J. Syst. Evol. Microbiol.">
        <title>Epidermidibacterium keratini gen. nov., sp. nov., a member of the family Sporichthyaceae, isolated from keratin epidermis.</title>
        <authorList>
            <person name="Lee D.G."/>
            <person name="Trujillo M.E."/>
            <person name="Kang S."/>
            <person name="Nam J.J."/>
            <person name="Kim Y.J."/>
        </authorList>
    </citation>
    <scope>NUCLEOTIDE SEQUENCE [LARGE SCALE GENOMIC DNA]</scope>
    <source>
        <strain evidence="14 15">EPI-7</strain>
    </source>
</reference>
<feature type="transmembrane region" description="Helical" evidence="12">
    <location>
        <begin position="181"/>
        <end position="206"/>
    </location>
</feature>
<keyword evidence="15" id="KW-1185">Reference proteome</keyword>
<evidence type="ECO:0000256" key="11">
    <source>
        <dbReference type="ARBA" id="ARBA00023136"/>
    </source>
</evidence>
<gene>
    <name evidence="14" type="ORF">EK0264_14555</name>
</gene>
<dbReference type="GO" id="GO:0016682">
    <property type="term" value="F:oxidoreductase activity, acting on diphenols and related substances as donors, oxygen as acceptor"/>
    <property type="evidence" value="ECO:0007669"/>
    <property type="project" value="TreeGrafter"/>
</dbReference>
<evidence type="ECO:0000256" key="4">
    <source>
        <dbReference type="ARBA" id="ARBA00022475"/>
    </source>
</evidence>
<evidence type="ECO:0000256" key="8">
    <source>
        <dbReference type="ARBA" id="ARBA00022982"/>
    </source>
</evidence>
<sequence>MSAELIDRWQFGIITVYHFLFVPLTIGLAPLIAGLQTAYIRTGKLQYVRAAKFFGKLFLINFAIGVATGIVQEFQFGMNWSEYSRFVGDIFGAPLAMEGLVAFFLESTFLGLWIFGWGRLSPKLHVTSIWLVSIGTMFSAYFILAANSWMQNPVGMTINEDGRPLLGSIGDVLFNPVQLVAFPHVIAGAAMTGGAVMAVVSAWYLYRGKYADVFGPTLKLGAWSILVGGVASVITGDLQARVMTMVQPMKMAAAEALYNTTDGASFSVFTIGSLDGSREIFSIRIPNLLSFMATGSFNGTVEGIDQLQAQYAAEYGAGTYTPMIPVTYWTFRLMIGTGALVALWAAWALWQKKRGKLEGNKWLWRGAILALTMPFLANSFGWIFTEMGRQPWAVFGLLKVKDSISPSVSAGEALTGLISLTLLYGVLAVVNLKLMIKYAKFGPPSEEEVLDALEPKPLLPSDKFDNDDHDDEDAERPMSFAY</sequence>
<evidence type="ECO:0000256" key="6">
    <source>
        <dbReference type="ARBA" id="ARBA00022692"/>
    </source>
</evidence>
<dbReference type="InParanoid" id="A0A7L4YQE9"/>
<organism evidence="14 15">
    <name type="scientific">Epidermidibacterium keratini</name>
    <dbReference type="NCBI Taxonomy" id="1891644"/>
    <lineage>
        <taxon>Bacteria</taxon>
        <taxon>Bacillati</taxon>
        <taxon>Actinomycetota</taxon>
        <taxon>Actinomycetes</taxon>
        <taxon>Sporichthyales</taxon>
        <taxon>Sporichthyaceae</taxon>
        <taxon>Epidermidibacterium</taxon>
    </lineage>
</organism>
<evidence type="ECO:0000256" key="7">
    <source>
        <dbReference type="ARBA" id="ARBA00022723"/>
    </source>
</evidence>
<dbReference type="Pfam" id="PF01654">
    <property type="entry name" value="Cyt_bd_oxida_I"/>
    <property type="match status" value="1"/>
</dbReference>